<evidence type="ECO:0000313" key="1">
    <source>
        <dbReference type="EMBL" id="XAM40176.1"/>
    </source>
</evidence>
<sequence length="169" mass="20097">MEMSKKDYVKCPMKFLYDETDDLLKVYEMQEEFFEKGQFALGCIVQANVKLFSRGMLDLPAAIIYTFDEYYDDKLEELEELSSKVFNLMHTRQENKILREIAYNLEAETERLYGVRLPDEFTGGREVFFSAVMINRKYLPKKMLIGSVYPLNILRGRKPDAMLIPHWYW</sequence>
<protein>
    <submittedName>
        <fullName evidence="1">Uncharacterized protein</fullName>
    </submittedName>
</protein>
<proteinExistence type="predicted"/>
<organism evidence="1 2">
    <name type="scientific">Terrisporobacter petrolearius</name>
    <dbReference type="NCBI Taxonomy" id="1460447"/>
    <lineage>
        <taxon>Bacteria</taxon>
        <taxon>Bacillati</taxon>
        <taxon>Bacillota</taxon>
        <taxon>Clostridia</taxon>
        <taxon>Peptostreptococcales</taxon>
        <taxon>Peptostreptococcaceae</taxon>
        <taxon>Terrisporobacter</taxon>
    </lineage>
</organism>
<reference evidence="1 2" key="1">
    <citation type="submission" date="2024-04" db="EMBL/GenBank/DDBJ databases">
        <title>Isolation and characterization of novel acetogenic strains of the genera Terrisporobacter and Acetoanaerobium.</title>
        <authorList>
            <person name="Boeer T."/>
            <person name="Schueler M.A."/>
            <person name="Lueschen A."/>
            <person name="Eysell L."/>
            <person name="Droege J."/>
            <person name="Heinemann M."/>
            <person name="Engelhardt L."/>
            <person name="Basen M."/>
            <person name="Daniel R."/>
        </authorList>
    </citation>
    <scope>NUCLEOTIDE SEQUENCE [LARGE SCALE GENOMIC DNA]</scope>
    <source>
        <strain evidence="1 2">ELB</strain>
    </source>
</reference>
<dbReference type="Proteomes" id="UP001477947">
    <property type="component" value="Chromosome"/>
</dbReference>
<accession>A0ABZ3FBQ2</accession>
<name>A0ABZ3FBQ2_9FIRM</name>
<evidence type="ECO:0000313" key="2">
    <source>
        <dbReference type="Proteomes" id="UP001477947"/>
    </source>
</evidence>
<keyword evidence="2" id="KW-1185">Reference proteome</keyword>
<gene>
    <name evidence="1" type="ORF">TPELB_04780</name>
</gene>
<dbReference type="EMBL" id="CP154622">
    <property type="protein sequence ID" value="XAM40176.1"/>
    <property type="molecule type" value="Genomic_DNA"/>
</dbReference>
<dbReference type="RefSeq" id="WP_234873707.1">
    <property type="nucleotide sequence ID" value="NZ_CP154622.1"/>
</dbReference>